<evidence type="ECO:0000313" key="3">
    <source>
        <dbReference type="Proteomes" id="UP000237105"/>
    </source>
</evidence>
<evidence type="ECO:0000313" key="2">
    <source>
        <dbReference type="EMBL" id="PON52567.1"/>
    </source>
</evidence>
<gene>
    <name evidence="2" type="ORF">PanWU01x14_208190</name>
</gene>
<dbReference type="AlphaFoldDB" id="A0A2P5BUV1"/>
<proteinExistence type="predicted"/>
<feature type="transmembrane region" description="Helical" evidence="1">
    <location>
        <begin position="66"/>
        <end position="86"/>
    </location>
</feature>
<protein>
    <submittedName>
        <fullName evidence="2">Uncharacterized protein</fullName>
    </submittedName>
</protein>
<keyword evidence="1" id="KW-0812">Transmembrane</keyword>
<comment type="caution">
    <text evidence="2">The sequence shown here is derived from an EMBL/GenBank/DDBJ whole genome shotgun (WGS) entry which is preliminary data.</text>
</comment>
<keyword evidence="1" id="KW-1133">Transmembrane helix</keyword>
<dbReference type="EMBL" id="JXTB01000217">
    <property type="protein sequence ID" value="PON52567.1"/>
    <property type="molecule type" value="Genomic_DNA"/>
</dbReference>
<organism evidence="2 3">
    <name type="scientific">Parasponia andersonii</name>
    <name type="common">Sponia andersonii</name>
    <dbReference type="NCBI Taxonomy" id="3476"/>
    <lineage>
        <taxon>Eukaryota</taxon>
        <taxon>Viridiplantae</taxon>
        <taxon>Streptophyta</taxon>
        <taxon>Embryophyta</taxon>
        <taxon>Tracheophyta</taxon>
        <taxon>Spermatophyta</taxon>
        <taxon>Magnoliopsida</taxon>
        <taxon>eudicotyledons</taxon>
        <taxon>Gunneridae</taxon>
        <taxon>Pentapetalae</taxon>
        <taxon>rosids</taxon>
        <taxon>fabids</taxon>
        <taxon>Rosales</taxon>
        <taxon>Cannabaceae</taxon>
        <taxon>Parasponia</taxon>
    </lineage>
</organism>
<keyword evidence="1" id="KW-0472">Membrane</keyword>
<accession>A0A2P5BUV1</accession>
<sequence length="327" mass="36158">MSTPLDHYTFAYLHSGYSFNDHRLKFTPSLDSEDGLDASKFAHGRDSNLGLGVELAKCSLGMVSNLLMIWFWVILLYVMLLLPMQIQGLWLDECRDHVVLWKLNMTPPLQVIQISMGFLFFVRDDGRYIHMSRVATLKPTSVDGAALGLGEDLNKVLSIADAIPVSGLHLKAGFDIISYDPINSLNDKRTPFSRLGVLQAGAHILPPCNVHQVIPWRQDVHVGNADVTNDEDDVANVDFGNTLPQNNASSSQLGIDVHVETHSTTFAQQSNPSAESKSDSLNTGDLSPLKVFASKDEAWQEVQSKKKKKVVLVQAQYSKLITRATIS</sequence>
<dbReference type="Proteomes" id="UP000237105">
    <property type="component" value="Unassembled WGS sequence"/>
</dbReference>
<name>A0A2P5BUV1_PARAD</name>
<evidence type="ECO:0000256" key="1">
    <source>
        <dbReference type="SAM" id="Phobius"/>
    </source>
</evidence>
<reference evidence="3" key="1">
    <citation type="submission" date="2016-06" db="EMBL/GenBank/DDBJ databases">
        <title>Parallel loss of symbiosis genes in relatives of nitrogen-fixing non-legume Parasponia.</title>
        <authorList>
            <person name="Van Velzen R."/>
            <person name="Holmer R."/>
            <person name="Bu F."/>
            <person name="Rutten L."/>
            <person name="Van Zeijl A."/>
            <person name="Liu W."/>
            <person name="Santuari L."/>
            <person name="Cao Q."/>
            <person name="Sharma T."/>
            <person name="Shen D."/>
            <person name="Roswanjaya Y."/>
            <person name="Wardhani T."/>
            <person name="Kalhor M.S."/>
            <person name="Jansen J."/>
            <person name="Van den Hoogen J."/>
            <person name="Gungor B."/>
            <person name="Hartog M."/>
            <person name="Hontelez J."/>
            <person name="Verver J."/>
            <person name="Yang W.-C."/>
            <person name="Schijlen E."/>
            <person name="Repin R."/>
            <person name="Schilthuizen M."/>
            <person name="Schranz E."/>
            <person name="Heidstra R."/>
            <person name="Miyata K."/>
            <person name="Fedorova E."/>
            <person name="Kohlen W."/>
            <person name="Bisseling T."/>
            <person name="Smit S."/>
            <person name="Geurts R."/>
        </authorList>
    </citation>
    <scope>NUCLEOTIDE SEQUENCE [LARGE SCALE GENOMIC DNA]</scope>
    <source>
        <strain evidence="3">cv. WU1-14</strain>
    </source>
</reference>
<keyword evidence="3" id="KW-1185">Reference proteome</keyword>
<feature type="transmembrane region" description="Helical" evidence="1">
    <location>
        <begin position="106"/>
        <end position="123"/>
    </location>
</feature>